<dbReference type="NCBIfam" id="TIGR04183">
    <property type="entry name" value="Por_Secre_tail"/>
    <property type="match status" value="1"/>
</dbReference>
<feature type="chain" id="PRO_5046717347" evidence="2">
    <location>
        <begin position="19"/>
        <end position="332"/>
    </location>
</feature>
<dbReference type="Pfam" id="PF18962">
    <property type="entry name" value="Por_Secre_tail"/>
    <property type="match status" value="1"/>
</dbReference>
<feature type="domain" description="Secretion system C-terminal sorting" evidence="3">
    <location>
        <begin position="264"/>
        <end position="330"/>
    </location>
</feature>
<sequence>MKKLYFTLLIFIIAKMGAQPVISAAHVIQPGPVTYYGVDATQLGSLTPGPAGANVSWDFSQYTPSSSTTQIRYDCPTGNTNCTDFALANKIIESAGGEGYSYHQYANNELLTIGTKSITSGVNTYYNYTDPLLELKFPITYLQTFTDTFAGHSTPASLTETGTQTVTVDAYGTLKTPLGTFPNTIRMKMERSTVSNTVGRPTANITFVGYTWVSSSYAGALLTISFSEVAVAGLPVAYGRYLSYGKNTLTLGTEDVTANKQIDIYPNPSSDYVNLHHGEKIIKIEMNNAEGKKISEFKNVDKIDISGFPSGVYFLKMTFKNGKTETRKIIRK</sequence>
<dbReference type="Proteomes" id="UP001634154">
    <property type="component" value="Unassembled WGS sequence"/>
</dbReference>
<feature type="signal peptide" evidence="2">
    <location>
        <begin position="1"/>
        <end position="18"/>
    </location>
</feature>
<name>A0ABW9KA02_9FLAO</name>
<accession>A0ABW9KA02</accession>
<reference evidence="4 5" key="1">
    <citation type="submission" date="2024-12" db="EMBL/GenBank/DDBJ databases">
        <title>Draft genome sequence of Chryseobacterium kwangjuense AG447.</title>
        <authorList>
            <person name="Cheptsov V.S."/>
            <person name="Belov A."/>
            <person name="Zavarzina A.G."/>
        </authorList>
    </citation>
    <scope>NUCLEOTIDE SEQUENCE [LARGE SCALE GENOMIC DNA]</scope>
    <source>
        <strain evidence="4 5">AG447</strain>
    </source>
</reference>
<evidence type="ECO:0000256" key="1">
    <source>
        <dbReference type="ARBA" id="ARBA00022729"/>
    </source>
</evidence>
<dbReference type="EMBL" id="JBJXVJ010000004">
    <property type="protein sequence ID" value="MFN1219269.1"/>
    <property type="molecule type" value="Genomic_DNA"/>
</dbReference>
<evidence type="ECO:0000313" key="4">
    <source>
        <dbReference type="EMBL" id="MFN1219269.1"/>
    </source>
</evidence>
<comment type="caution">
    <text evidence="4">The sequence shown here is derived from an EMBL/GenBank/DDBJ whole genome shotgun (WGS) entry which is preliminary data.</text>
</comment>
<keyword evidence="1 2" id="KW-0732">Signal</keyword>
<proteinExistence type="predicted"/>
<evidence type="ECO:0000313" key="5">
    <source>
        <dbReference type="Proteomes" id="UP001634154"/>
    </source>
</evidence>
<dbReference type="InterPro" id="IPR026444">
    <property type="entry name" value="Secre_tail"/>
</dbReference>
<gene>
    <name evidence="4" type="ORF">ACKW6Q_20075</name>
</gene>
<keyword evidence="5" id="KW-1185">Reference proteome</keyword>
<evidence type="ECO:0000259" key="3">
    <source>
        <dbReference type="Pfam" id="PF18962"/>
    </source>
</evidence>
<organism evidence="4 5">
    <name type="scientific">Chryseobacterium kwangjuense</name>
    <dbReference type="NCBI Taxonomy" id="267125"/>
    <lineage>
        <taxon>Bacteria</taxon>
        <taxon>Pseudomonadati</taxon>
        <taxon>Bacteroidota</taxon>
        <taxon>Flavobacteriia</taxon>
        <taxon>Flavobacteriales</taxon>
        <taxon>Weeksellaceae</taxon>
        <taxon>Chryseobacterium group</taxon>
        <taxon>Chryseobacterium</taxon>
    </lineage>
</organism>
<evidence type="ECO:0000256" key="2">
    <source>
        <dbReference type="SAM" id="SignalP"/>
    </source>
</evidence>
<protein>
    <submittedName>
        <fullName evidence="4">T9SS type A sorting domain-containing protein</fullName>
    </submittedName>
</protein>
<dbReference type="RefSeq" id="WP_409358001.1">
    <property type="nucleotide sequence ID" value="NZ_JBJXVJ010000004.1"/>
</dbReference>